<evidence type="ECO:0000256" key="13">
    <source>
        <dbReference type="SAM" id="MobiDB-lite"/>
    </source>
</evidence>
<dbReference type="SUPFAM" id="SSF52540">
    <property type="entry name" value="P-loop containing nucleoside triphosphate hydrolases"/>
    <property type="match status" value="1"/>
</dbReference>
<dbReference type="CDD" id="cd00009">
    <property type="entry name" value="AAA"/>
    <property type="match status" value="1"/>
</dbReference>
<dbReference type="InterPro" id="IPR003593">
    <property type="entry name" value="AAA+_ATPase"/>
</dbReference>
<organism evidence="15">
    <name type="scientific">uncultured bacterium Contig1761</name>
    <dbReference type="NCBI Taxonomy" id="1393505"/>
    <lineage>
        <taxon>Bacteria</taxon>
        <taxon>environmental samples</taxon>
    </lineage>
</organism>
<comment type="function">
    <text evidence="11">DNA polymerase III is a complex, multichain enzyme responsible for most of the replicative synthesis in bacteria. This DNA polymerase also exhibits 3' to 5' exonuclease activity.</text>
</comment>
<evidence type="ECO:0000256" key="4">
    <source>
        <dbReference type="ARBA" id="ARBA00022705"/>
    </source>
</evidence>
<dbReference type="InterPro" id="IPR045085">
    <property type="entry name" value="HLD_clamp_pol_III_gamma_tau"/>
</dbReference>
<dbReference type="AlphaFoldDB" id="W0FN48"/>
<evidence type="ECO:0000256" key="6">
    <source>
        <dbReference type="ARBA" id="ARBA00022741"/>
    </source>
</evidence>
<reference evidence="15" key="1">
    <citation type="journal article" date="2013" name="PLoS ONE">
        <title>Metagenomic insights into the carbohydrate-active enzymes carried by the microorganisms adhering to solid digesta in the rumen of cows.</title>
        <authorList>
            <person name="Wang L."/>
            <person name="Hatem A."/>
            <person name="Catalyurek U.V."/>
            <person name="Morrison M."/>
            <person name="Yu Z."/>
        </authorList>
    </citation>
    <scope>NUCLEOTIDE SEQUENCE</scope>
</reference>
<evidence type="ECO:0000256" key="5">
    <source>
        <dbReference type="ARBA" id="ARBA00022723"/>
    </source>
</evidence>
<dbReference type="EC" id="2.7.7.7" evidence="11"/>
<dbReference type="InterPro" id="IPR001270">
    <property type="entry name" value="ClpA/B"/>
</dbReference>
<dbReference type="SMART" id="SM00382">
    <property type="entry name" value="AAA"/>
    <property type="match status" value="1"/>
</dbReference>
<feature type="compositionally biased region" description="Low complexity" evidence="13">
    <location>
        <begin position="415"/>
        <end position="424"/>
    </location>
</feature>
<comment type="subunit">
    <text evidence="11">DNA polymerase III contains a core (composed of alpha, epsilon and theta chains) that associates with a tau subunit. This core dimerizes to form the POLIII' complex. PolIII' associates with the gamma complex (composed of gamma, delta, delta', psi and chi chains) and with the beta chain to form the complete DNA polymerase III complex.</text>
</comment>
<feature type="coiled-coil region" evidence="12">
    <location>
        <begin position="360"/>
        <end position="387"/>
    </location>
</feature>
<proteinExistence type="inferred from homology"/>
<feature type="domain" description="AAA+ ATPase" evidence="14">
    <location>
        <begin position="37"/>
        <end position="179"/>
    </location>
</feature>
<keyword evidence="3 11" id="KW-0548">Nucleotidyltransferase</keyword>
<dbReference type="InterPro" id="IPR022754">
    <property type="entry name" value="DNA_pol_III_gamma-3"/>
</dbReference>
<dbReference type="InterPro" id="IPR008921">
    <property type="entry name" value="DNA_pol3_clamp-load_cplx_C"/>
</dbReference>
<evidence type="ECO:0000256" key="10">
    <source>
        <dbReference type="ARBA" id="ARBA00049244"/>
    </source>
</evidence>
<evidence type="ECO:0000256" key="2">
    <source>
        <dbReference type="ARBA" id="ARBA00022679"/>
    </source>
</evidence>
<dbReference type="GO" id="GO:0006261">
    <property type="term" value="P:DNA-templated DNA replication"/>
    <property type="evidence" value="ECO:0007669"/>
    <property type="project" value="TreeGrafter"/>
</dbReference>
<keyword evidence="4 11" id="KW-0235">DNA replication</keyword>
<evidence type="ECO:0000256" key="9">
    <source>
        <dbReference type="ARBA" id="ARBA00022932"/>
    </source>
</evidence>
<dbReference type="Pfam" id="PF12169">
    <property type="entry name" value="DNA_pol3_gamma3"/>
    <property type="match status" value="1"/>
</dbReference>
<dbReference type="Gene3D" id="1.10.8.60">
    <property type="match status" value="1"/>
</dbReference>
<evidence type="ECO:0000259" key="14">
    <source>
        <dbReference type="SMART" id="SM00382"/>
    </source>
</evidence>
<evidence type="ECO:0000256" key="7">
    <source>
        <dbReference type="ARBA" id="ARBA00022833"/>
    </source>
</evidence>
<dbReference type="Gene3D" id="3.40.50.300">
    <property type="entry name" value="P-loop containing nucleotide triphosphate hydrolases"/>
    <property type="match status" value="1"/>
</dbReference>
<dbReference type="InterPro" id="IPR027417">
    <property type="entry name" value="P-loop_NTPase"/>
</dbReference>
<feature type="region of interest" description="Disordered" evidence="13">
    <location>
        <begin position="392"/>
        <end position="428"/>
    </location>
</feature>
<dbReference type="GO" id="GO:0003887">
    <property type="term" value="F:DNA-directed DNA polymerase activity"/>
    <property type="evidence" value="ECO:0007669"/>
    <property type="project" value="UniProtKB-KW"/>
</dbReference>
<keyword evidence="12" id="KW-0175">Coiled coil</keyword>
<evidence type="ECO:0000256" key="11">
    <source>
        <dbReference type="RuleBase" id="RU364063"/>
    </source>
</evidence>
<feature type="compositionally biased region" description="Basic and acidic residues" evidence="13">
    <location>
        <begin position="404"/>
        <end position="414"/>
    </location>
</feature>
<dbReference type="NCBIfam" id="TIGR02397">
    <property type="entry name" value="dnaX_nterm"/>
    <property type="match status" value="1"/>
</dbReference>
<keyword evidence="6 11" id="KW-0547">Nucleotide-binding</keyword>
<dbReference type="Pfam" id="PF22608">
    <property type="entry name" value="DNAX_ATPase_lid"/>
    <property type="match status" value="1"/>
</dbReference>
<keyword evidence="9 11" id="KW-0239">DNA-directed DNA polymerase</keyword>
<name>W0FN48_9BACT</name>
<keyword evidence="7" id="KW-0862">Zinc</keyword>
<gene>
    <name evidence="11" type="primary">dnaX</name>
</gene>
<keyword evidence="2 11" id="KW-0808">Transferase</keyword>
<protein>
    <recommendedName>
        <fullName evidence="11">DNA polymerase III subunit gamma/tau</fullName>
        <ecNumber evidence="11">2.7.7.7</ecNumber>
    </recommendedName>
</protein>
<dbReference type="InterPro" id="IPR050238">
    <property type="entry name" value="DNA_Rep/Repair_Clamp_Loader"/>
</dbReference>
<evidence type="ECO:0000256" key="3">
    <source>
        <dbReference type="ARBA" id="ARBA00022695"/>
    </source>
</evidence>
<accession>W0FN48</accession>
<comment type="catalytic activity">
    <reaction evidence="10 11">
        <text>DNA(n) + a 2'-deoxyribonucleoside 5'-triphosphate = DNA(n+1) + diphosphate</text>
        <dbReference type="Rhea" id="RHEA:22508"/>
        <dbReference type="Rhea" id="RHEA-COMP:17339"/>
        <dbReference type="Rhea" id="RHEA-COMP:17340"/>
        <dbReference type="ChEBI" id="CHEBI:33019"/>
        <dbReference type="ChEBI" id="CHEBI:61560"/>
        <dbReference type="ChEBI" id="CHEBI:173112"/>
        <dbReference type="EC" id="2.7.7.7"/>
    </reaction>
</comment>
<dbReference type="GO" id="GO:0003677">
    <property type="term" value="F:DNA binding"/>
    <property type="evidence" value="ECO:0007669"/>
    <property type="project" value="InterPro"/>
</dbReference>
<keyword evidence="5" id="KW-0479">Metal-binding</keyword>
<dbReference type="GO" id="GO:0009360">
    <property type="term" value="C:DNA polymerase III complex"/>
    <property type="evidence" value="ECO:0007669"/>
    <property type="project" value="InterPro"/>
</dbReference>
<dbReference type="PANTHER" id="PTHR11669">
    <property type="entry name" value="REPLICATION FACTOR C / DNA POLYMERASE III GAMMA-TAU SUBUNIT"/>
    <property type="match status" value="1"/>
</dbReference>
<dbReference type="SUPFAM" id="SSF48019">
    <property type="entry name" value="post-AAA+ oligomerization domain-like"/>
    <property type="match status" value="1"/>
</dbReference>
<dbReference type="CDD" id="cd18137">
    <property type="entry name" value="HLD_clamp_pol_III_gamma_tau"/>
    <property type="match status" value="1"/>
</dbReference>
<evidence type="ECO:0000256" key="8">
    <source>
        <dbReference type="ARBA" id="ARBA00022840"/>
    </source>
</evidence>
<evidence type="ECO:0000313" key="15">
    <source>
        <dbReference type="EMBL" id="AHF24415.1"/>
    </source>
</evidence>
<dbReference type="InterPro" id="IPR012763">
    <property type="entry name" value="DNA_pol_III_sug/sutau_N"/>
</dbReference>
<dbReference type="FunFam" id="3.40.50.300:FF:000014">
    <property type="entry name" value="DNA polymerase III subunit gamma/tau"/>
    <property type="match status" value="1"/>
</dbReference>
<dbReference type="Gene3D" id="1.20.272.10">
    <property type="match status" value="1"/>
</dbReference>
<dbReference type="GO" id="GO:0046872">
    <property type="term" value="F:metal ion binding"/>
    <property type="evidence" value="ECO:0007669"/>
    <property type="project" value="UniProtKB-KW"/>
</dbReference>
<dbReference type="GO" id="GO:0005524">
    <property type="term" value="F:ATP binding"/>
    <property type="evidence" value="ECO:0007669"/>
    <property type="project" value="UniProtKB-KW"/>
</dbReference>
<dbReference type="EMBL" id="KC246793">
    <property type="protein sequence ID" value="AHF24415.1"/>
    <property type="molecule type" value="Genomic_DNA"/>
</dbReference>
<comment type="similarity">
    <text evidence="1 11">Belongs to the DnaX/STICHEL family.</text>
</comment>
<evidence type="ECO:0000256" key="1">
    <source>
        <dbReference type="ARBA" id="ARBA00006360"/>
    </source>
</evidence>
<keyword evidence="8 11" id="KW-0067">ATP-binding</keyword>
<dbReference type="PANTHER" id="PTHR11669:SF0">
    <property type="entry name" value="PROTEIN STICHEL-LIKE 2"/>
    <property type="match status" value="1"/>
</dbReference>
<sequence>MAYRALYREWRPKNFTQMVGQKAIIETLRNQVITQRIAHAYLFCGSRGTGKTSTAKILAKAINCLNPENGDPCGKCDNCLRMDKEETLDIIEIDAASNNGVNEIRDLRDTVKYPPQFGRYKVYIIDEVHMLTASAFNALLKTLEEPPAHIVFILATTEPQKLPETILSRCQRFDFGRISIPEITGRLREAVDGSGARATDGALMLIARTAEGGMRDALSILDMCLGYRDDVDEELVRGILGTSDNAFLFSFCEAFSDSDARQVFLMIDQLIREGKDPAVFAKDVCRHVRALLIAKTSPEDLPAVLDITEEEAREYIRQSERFTLTRLMMILDHFLSLETEMRYASTPRLALENTSLKCCLRIEQSDDQALRDRITELENRISDLQKRIENGVPAAVSQTASPAPEEKAPVKKEGAPAPAAPKKPAGTETSANAAWKEMMNRFRRSDPAIWSMLTQGELTDSDNGRFIWKPSQPGGNMFLIPLNKPEKRQKICDCLSEITGMTCEFSAADAGKAAASGKSSEKEYLNQLYETFGAEKVIIQE</sequence>
<dbReference type="Pfam" id="PF13177">
    <property type="entry name" value="DNA_pol3_delta2"/>
    <property type="match status" value="1"/>
</dbReference>
<dbReference type="PRINTS" id="PR00300">
    <property type="entry name" value="CLPPROTEASEA"/>
</dbReference>
<evidence type="ECO:0000256" key="12">
    <source>
        <dbReference type="SAM" id="Coils"/>
    </source>
</evidence>
<dbReference type="NCBIfam" id="NF004046">
    <property type="entry name" value="PRK05563.1"/>
    <property type="match status" value="1"/>
</dbReference>